<dbReference type="EMBL" id="CAJNYU010001832">
    <property type="protein sequence ID" value="CAF3473044.1"/>
    <property type="molecule type" value="Genomic_DNA"/>
</dbReference>
<dbReference type="SUPFAM" id="SSF48452">
    <property type="entry name" value="TPR-like"/>
    <property type="match status" value="1"/>
</dbReference>
<accession>A0A818FC75</accession>
<dbReference type="PROSITE" id="PS51996">
    <property type="entry name" value="TR_MART"/>
    <property type="match status" value="1"/>
</dbReference>
<gene>
    <name evidence="4" type="ORF">FME351_LOCUS14970</name>
</gene>
<proteinExistence type="predicted"/>
<feature type="repeat" description="TPR" evidence="3">
    <location>
        <begin position="563"/>
        <end position="596"/>
    </location>
</feature>
<dbReference type="InterPro" id="IPR019734">
    <property type="entry name" value="TPR_rpt"/>
</dbReference>
<keyword evidence="1" id="KW-0677">Repeat</keyword>
<name>A0A818FC75_9BILA</name>
<dbReference type="InterPro" id="IPR011990">
    <property type="entry name" value="TPR-like_helical_dom_sf"/>
</dbReference>
<dbReference type="Gene3D" id="3.90.176.10">
    <property type="entry name" value="Toxin ADP-ribosyltransferase, Chain A, domain 1"/>
    <property type="match status" value="1"/>
</dbReference>
<dbReference type="Gene3D" id="1.25.40.10">
    <property type="entry name" value="Tetratricopeptide repeat domain"/>
    <property type="match status" value="2"/>
</dbReference>
<dbReference type="SMART" id="SM00028">
    <property type="entry name" value="TPR"/>
    <property type="match status" value="7"/>
</dbReference>
<evidence type="ECO:0000313" key="5">
    <source>
        <dbReference type="Proteomes" id="UP000663869"/>
    </source>
</evidence>
<dbReference type="AlphaFoldDB" id="A0A818FC75"/>
<feature type="repeat" description="TPR" evidence="3">
    <location>
        <begin position="605"/>
        <end position="638"/>
    </location>
</feature>
<reference evidence="4" key="1">
    <citation type="submission" date="2021-02" db="EMBL/GenBank/DDBJ databases">
        <authorList>
            <person name="Nowell W R."/>
        </authorList>
    </citation>
    <scope>NUCLEOTIDE SEQUENCE</scope>
</reference>
<feature type="repeat" description="TPR" evidence="3">
    <location>
        <begin position="479"/>
        <end position="512"/>
    </location>
</feature>
<evidence type="ECO:0000313" key="4">
    <source>
        <dbReference type="EMBL" id="CAF3473044.1"/>
    </source>
</evidence>
<dbReference type="SUPFAM" id="SSF81901">
    <property type="entry name" value="HCP-like"/>
    <property type="match status" value="1"/>
</dbReference>
<comment type="caution">
    <text evidence="4">The sequence shown here is derived from an EMBL/GenBank/DDBJ whole genome shotgun (WGS) entry which is preliminary data.</text>
</comment>
<evidence type="ECO:0000256" key="2">
    <source>
        <dbReference type="ARBA" id="ARBA00022803"/>
    </source>
</evidence>
<sequence>MDKSKSSTTSSATSAEYSANVFSAVSKQAITSATVEASSGDFRARPRRIVQNFLLVWLDANIDEGKEDFQKSLAQLRKIFVTVEPFTDVGQCVDYLTSIDDQKVYLITSASLGQMAVPLIHDIAQLDKIFVLCSNKDEHKVWANECSKSICAQLTKATQSCDHNAIPISFIPKRETSEVASNRQNLDQLPPSYMYSMIFKDIILEIDDDDDDDDDAKSINTLVIYFRQQRIPEIQINFLQSNYHQKSPVWWYSKSMFLHSMLNRALRLLDMETMIKLGFFIRSLHLQLKQLHQEQSSNFQQAFTVYRGQELSQQDFQNLCNSKGGLLSFNNFLSTSKKKEVAMNFVNDSPHESTENVSVIFIMTIDQSKLSNSNTQFAIIDKYSAVPSEQEILFTMHSVFRAVEIKQMAENSRLWEAHLTITDENDPQLSTLTDRIKQEINDEGWHRMDKLMLKVGHFDQAEELYNELLKNASTESNRAHIYQQLGISKNDQGKYPEASKFYEKSLEIKRKTLSEDDDALAPIYSNIGSVHTNMGEYSKALEFYEKSLKIHGISLPTNHSDFASSYNNIGGVYTYLGEYSKALEFYEKSLKIHEISLPPNHPAFATSYNNIGDVYHNMGEYSKALEFYEKANNILKISLPPNHPSFAISYNNIGEVYRNIAEYSKALPFHEKANNILKISQPPNHPLLASSYDHIGLAYNKIGEYSKALEFHQKPLKIHEISLPTNHPAFATSYNSIGGVYNNMGEHSKALEFYGKSLKMTEISLPANHPDLATSYNNIGTVYNKMGEIDEISAHESIDDDSDA</sequence>
<keyword evidence="2 3" id="KW-0802">TPR repeat</keyword>
<dbReference type="PANTHER" id="PTHR45641:SF1">
    <property type="entry name" value="AAA+ ATPASE DOMAIN-CONTAINING PROTEIN"/>
    <property type="match status" value="1"/>
</dbReference>
<dbReference type="PANTHER" id="PTHR45641">
    <property type="entry name" value="TETRATRICOPEPTIDE REPEAT PROTEIN (AFU_ORTHOLOGUE AFUA_6G03870)"/>
    <property type="match status" value="1"/>
</dbReference>
<evidence type="ECO:0000256" key="3">
    <source>
        <dbReference type="PROSITE-ProRule" id="PRU00339"/>
    </source>
</evidence>
<dbReference type="PROSITE" id="PS50005">
    <property type="entry name" value="TPR"/>
    <property type="match status" value="6"/>
</dbReference>
<feature type="repeat" description="TPR" evidence="3">
    <location>
        <begin position="689"/>
        <end position="722"/>
    </location>
</feature>
<dbReference type="SUPFAM" id="SSF56399">
    <property type="entry name" value="ADP-ribosylation"/>
    <property type="match status" value="1"/>
</dbReference>
<evidence type="ECO:0000256" key="1">
    <source>
        <dbReference type="ARBA" id="ARBA00022737"/>
    </source>
</evidence>
<dbReference type="Pfam" id="PF13424">
    <property type="entry name" value="TPR_12"/>
    <property type="match status" value="4"/>
</dbReference>
<protein>
    <submittedName>
        <fullName evidence="4">Uncharacterized protein</fullName>
    </submittedName>
</protein>
<feature type="repeat" description="TPR" evidence="3">
    <location>
        <begin position="521"/>
        <end position="554"/>
    </location>
</feature>
<organism evidence="4 5">
    <name type="scientific">Rotaria socialis</name>
    <dbReference type="NCBI Taxonomy" id="392032"/>
    <lineage>
        <taxon>Eukaryota</taxon>
        <taxon>Metazoa</taxon>
        <taxon>Spiralia</taxon>
        <taxon>Gnathifera</taxon>
        <taxon>Rotifera</taxon>
        <taxon>Eurotatoria</taxon>
        <taxon>Bdelloidea</taxon>
        <taxon>Philodinida</taxon>
        <taxon>Philodinidae</taxon>
        <taxon>Rotaria</taxon>
    </lineage>
</organism>
<feature type="repeat" description="TPR" evidence="3">
    <location>
        <begin position="731"/>
        <end position="764"/>
    </location>
</feature>
<dbReference type="Proteomes" id="UP000663869">
    <property type="component" value="Unassembled WGS sequence"/>
</dbReference>
<dbReference type="PROSITE" id="PS50293">
    <property type="entry name" value="TPR_REGION"/>
    <property type="match status" value="3"/>
</dbReference>